<protein>
    <recommendedName>
        <fullName evidence="3">Nicotinamide N-methyltransferase</fullName>
    </recommendedName>
</protein>
<evidence type="ECO:0000313" key="2">
    <source>
        <dbReference type="Proteomes" id="UP000070133"/>
    </source>
</evidence>
<dbReference type="Pfam" id="PF10294">
    <property type="entry name" value="Methyltransf_16"/>
    <property type="match status" value="1"/>
</dbReference>
<keyword evidence="2" id="KW-1185">Reference proteome</keyword>
<organism evidence="1 2">
    <name type="scientific">Pseudocercospora eumusae</name>
    <dbReference type="NCBI Taxonomy" id="321146"/>
    <lineage>
        <taxon>Eukaryota</taxon>
        <taxon>Fungi</taxon>
        <taxon>Dikarya</taxon>
        <taxon>Ascomycota</taxon>
        <taxon>Pezizomycotina</taxon>
        <taxon>Dothideomycetes</taxon>
        <taxon>Dothideomycetidae</taxon>
        <taxon>Mycosphaerellales</taxon>
        <taxon>Mycosphaerellaceae</taxon>
        <taxon>Pseudocercospora</taxon>
    </lineage>
</organism>
<dbReference type="Proteomes" id="UP000070133">
    <property type="component" value="Unassembled WGS sequence"/>
</dbReference>
<dbReference type="PANTHER" id="PTHR14614:SF104">
    <property type="entry name" value="N-METHYLTRANSFERASE, PUTATIVE (AFU_ORTHOLOGUE AFUA_1G17750)-RELATED"/>
    <property type="match status" value="1"/>
</dbReference>
<dbReference type="EMBL" id="LFZN01000037">
    <property type="protein sequence ID" value="KXT02832.1"/>
    <property type="molecule type" value="Genomic_DNA"/>
</dbReference>
<evidence type="ECO:0000313" key="1">
    <source>
        <dbReference type="EMBL" id="KXT02832.1"/>
    </source>
</evidence>
<dbReference type="SUPFAM" id="SSF53335">
    <property type="entry name" value="S-adenosyl-L-methionine-dependent methyltransferases"/>
    <property type="match status" value="1"/>
</dbReference>
<sequence length="349" mass="38931">MAALTELIQIIAPDDEEEPEDIFASAPGLIFPDDTRNMHGDDRSLIVYKSKRFGDIELRTANPEQEADRQLFAHYLWNAGIKMAELISSEPDARWTVKGERVLELGAGVGLNGIVATLAGAREVVISDYPAEPVLDSIKRNVEAAIPQHLSSSYTIQGYIWGDVASQFAIDNANSFTRIVAADCYWMPHEHENLVRSMIHMLHPSPDARVLTIAGFHTGRLKLANFFDVAVSQGLEIEEIYEEDNDSKQREWVKERDGGREDPTARKKWLVIAVLKRRQLQVEAWAPSTSGAEITSRILNGCAKTGPGTPVRNNTVVLAQASRNDFYTATDDARVTWAFAAHRWMPSDM</sequence>
<reference evidence="1 2" key="1">
    <citation type="submission" date="2015-07" db="EMBL/GenBank/DDBJ databases">
        <title>Comparative genomics of the Sigatoka disease complex on banana suggests a link between parallel evolutionary changes in Pseudocercospora fijiensis and Pseudocercospora eumusae and increased virulence on the banana host.</title>
        <authorList>
            <person name="Chang T.-C."/>
            <person name="Salvucci A."/>
            <person name="Crous P.W."/>
            <person name="Stergiopoulos I."/>
        </authorList>
    </citation>
    <scope>NUCLEOTIDE SEQUENCE [LARGE SCALE GENOMIC DNA]</scope>
    <source>
        <strain evidence="1 2">CBS 114824</strain>
    </source>
</reference>
<dbReference type="AlphaFoldDB" id="A0A139HKC5"/>
<evidence type="ECO:0008006" key="3">
    <source>
        <dbReference type="Google" id="ProtNLM"/>
    </source>
</evidence>
<proteinExistence type="predicted"/>
<comment type="caution">
    <text evidence="1">The sequence shown here is derived from an EMBL/GenBank/DDBJ whole genome shotgun (WGS) entry which is preliminary data.</text>
</comment>
<name>A0A139HKC5_9PEZI</name>
<dbReference type="PANTHER" id="PTHR14614">
    <property type="entry name" value="HEPATOCELLULAR CARCINOMA-ASSOCIATED ANTIGEN"/>
    <property type="match status" value="1"/>
</dbReference>
<dbReference type="InterPro" id="IPR019410">
    <property type="entry name" value="Methyltransf_16"/>
</dbReference>
<dbReference type="Gene3D" id="3.40.50.150">
    <property type="entry name" value="Vaccinia Virus protein VP39"/>
    <property type="match status" value="1"/>
</dbReference>
<accession>A0A139HKC5</accession>
<dbReference type="GO" id="GO:0005737">
    <property type="term" value="C:cytoplasm"/>
    <property type="evidence" value="ECO:0007669"/>
    <property type="project" value="TreeGrafter"/>
</dbReference>
<dbReference type="GO" id="GO:0008757">
    <property type="term" value="F:S-adenosylmethionine-dependent methyltransferase activity"/>
    <property type="evidence" value="ECO:0007669"/>
    <property type="project" value="UniProtKB-ARBA"/>
</dbReference>
<dbReference type="InterPro" id="IPR029063">
    <property type="entry name" value="SAM-dependent_MTases_sf"/>
</dbReference>
<gene>
    <name evidence="1" type="ORF">AC578_5363</name>
</gene>
<dbReference type="OrthoDB" id="3650944at2759"/>